<dbReference type="STRING" id="463014.BAU07_03635"/>
<organism evidence="3 4">
    <name type="scientific">Bordetella flabilis</name>
    <dbReference type="NCBI Taxonomy" id="463014"/>
    <lineage>
        <taxon>Bacteria</taxon>
        <taxon>Pseudomonadati</taxon>
        <taxon>Pseudomonadota</taxon>
        <taxon>Betaproteobacteria</taxon>
        <taxon>Burkholderiales</taxon>
        <taxon>Alcaligenaceae</taxon>
        <taxon>Bordetella</taxon>
    </lineage>
</organism>
<dbReference type="Gene3D" id="3.90.226.10">
    <property type="entry name" value="2-enoyl-CoA Hydratase, Chain A, domain 1"/>
    <property type="match status" value="1"/>
</dbReference>
<keyword evidence="2" id="KW-0456">Lyase</keyword>
<sequence length="271" mass="29264">MKITEQLDPAALETLRLREVDGRILVVCLDRPQVANAISTAMGHELLHVFGALHADPECYRCVILTGAGDRAFCGGADLKQREGMSDAQFGRQHYLFERMNRAITECPLPLICAANGAAVAGGLELLLACDFAYAARNAVFGFTEVKRGIMPGGGGTQQLPRAIGARRAKELIFRGGRFSAEDALAWGVVNHLSEPGQVLDDAIAAARDICTSAPLSIMQAKKAIDLGMQADLHTGLFVEIEAYNRLIPTADRLEGINAYNEKRQPVFSGR</sequence>
<dbReference type="GO" id="GO:0016836">
    <property type="term" value="F:hydro-lyase activity"/>
    <property type="evidence" value="ECO:0007669"/>
    <property type="project" value="UniProtKB-ARBA"/>
</dbReference>
<proteinExistence type="inferred from homology"/>
<dbReference type="FunFam" id="3.90.226.10:FF:000009">
    <property type="entry name" value="Carnitinyl-CoA dehydratase"/>
    <property type="match status" value="1"/>
</dbReference>
<evidence type="ECO:0000256" key="1">
    <source>
        <dbReference type="ARBA" id="ARBA00005254"/>
    </source>
</evidence>
<protein>
    <submittedName>
        <fullName evidence="3">Enoyl-CoA hydratase</fullName>
    </submittedName>
</protein>
<dbReference type="OrthoDB" id="9807606at2"/>
<dbReference type="FunFam" id="1.10.12.10:FF:000001">
    <property type="entry name" value="Probable enoyl-CoA hydratase, mitochondrial"/>
    <property type="match status" value="1"/>
</dbReference>
<accession>A0A193GLR0</accession>
<dbReference type="Pfam" id="PF00378">
    <property type="entry name" value="ECH_1"/>
    <property type="match status" value="1"/>
</dbReference>
<gene>
    <name evidence="3" type="ORF">BAU07_03635</name>
</gene>
<dbReference type="InterPro" id="IPR029045">
    <property type="entry name" value="ClpP/crotonase-like_dom_sf"/>
</dbReference>
<name>A0A193GLR0_9BORD</name>
<evidence type="ECO:0000313" key="4">
    <source>
        <dbReference type="Proteomes" id="UP000091926"/>
    </source>
</evidence>
<keyword evidence="4" id="KW-1185">Reference proteome</keyword>
<evidence type="ECO:0000256" key="2">
    <source>
        <dbReference type="ARBA" id="ARBA00023239"/>
    </source>
</evidence>
<dbReference type="PANTHER" id="PTHR11941">
    <property type="entry name" value="ENOYL-COA HYDRATASE-RELATED"/>
    <property type="match status" value="1"/>
</dbReference>
<dbReference type="InterPro" id="IPR001753">
    <property type="entry name" value="Enoyl-CoA_hydra/iso"/>
</dbReference>
<dbReference type="EMBL" id="CP016172">
    <property type="protein sequence ID" value="ANN80209.1"/>
    <property type="molecule type" value="Genomic_DNA"/>
</dbReference>
<dbReference type="RefSeq" id="WP_066664713.1">
    <property type="nucleotide sequence ID" value="NZ_CBCSCL010000010.1"/>
</dbReference>
<dbReference type="CDD" id="cd06558">
    <property type="entry name" value="crotonase-like"/>
    <property type="match status" value="1"/>
</dbReference>
<evidence type="ECO:0000313" key="3">
    <source>
        <dbReference type="EMBL" id="ANN80209.1"/>
    </source>
</evidence>
<dbReference type="KEGG" id="bfz:BAU07_03635"/>
<reference evidence="3 4" key="1">
    <citation type="submission" date="2016-06" db="EMBL/GenBank/DDBJ databases">
        <title>Complete genome sequences of Bordetella bronchialis and Bordetella flabilis.</title>
        <authorList>
            <person name="LiPuma J.J."/>
            <person name="Spilker T."/>
        </authorList>
    </citation>
    <scope>NUCLEOTIDE SEQUENCE [LARGE SCALE GENOMIC DNA]</scope>
    <source>
        <strain evidence="3 4">AU10664</strain>
    </source>
</reference>
<dbReference type="Gene3D" id="1.10.12.10">
    <property type="entry name" value="Lyase 2-enoyl-coa Hydratase, Chain A, domain 2"/>
    <property type="match status" value="1"/>
</dbReference>
<dbReference type="InterPro" id="IPR014748">
    <property type="entry name" value="Enoyl-CoA_hydra_C"/>
</dbReference>
<comment type="similarity">
    <text evidence="1">Belongs to the enoyl-CoA hydratase/isomerase family.</text>
</comment>
<dbReference type="Proteomes" id="UP000091926">
    <property type="component" value="Chromosome"/>
</dbReference>
<dbReference type="PANTHER" id="PTHR11941:SF54">
    <property type="entry name" value="ENOYL-COA HYDRATASE, MITOCHONDRIAL"/>
    <property type="match status" value="1"/>
</dbReference>
<dbReference type="SUPFAM" id="SSF52096">
    <property type="entry name" value="ClpP/crotonase"/>
    <property type="match status" value="1"/>
</dbReference>
<dbReference type="GO" id="GO:0006635">
    <property type="term" value="P:fatty acid beta-oxidation"/>
    <property type="evidence" value="ECO:0007669"/>
    <property type="project" value="TreeGrafter"/>
</dbReference>
<dbReference type="AlphaFoldDB" id="A0A193GLR0"/>